<comment type="caution">
    <text evidence="1">The sequence shown here is derived from an EMBL/GenBank/DDBJ whole genome shotgun (WGS) entry which is preliminary data.</text>
</comment>
<evidence type="ECO:0000313" key="1">
    <source>
        <dbReference type="EMBL" id="KJX92757.1"/>
    </source>
</evidence>
<proteinExistence type="predicted"/>
<dbReference type="Gene3D" id="3.40.50.980">
    <property type="match status" value="1"/>
</dbReference>
<organism evidence="1 2">
    <name type="scientific">Zymoseptoria brevis</name>
    <dbReference type="NCBI Taxonomy" id="1047168"/>
    <lineage>
        <taxon>Eukaryota</taxon>
        <taxon>Fungi</taxon>
        <taxon>Dikarya</taxon>
        <taxon>Ascomycota</taxon>
        <taxon>Pezizomycotina</taxon>
        <taxon>Dothideomycetes</taxon>
        <taxon>Dothideomycetidae</taxon>
        <taxon>Mycosphaerellales</taxon>
        <taxon>Mycosphaerellaceae</taxon>
        <taxon>Zymoseptoria</taxon>
    </lineage>
</organism>
<dbReference type="SUPFAM" id="SSF56801">
    <property type="entry name" value="Acetyl-CoA synthetase-like"/>
    <property type="match status" value="1"/>
</dbReference>
<accession>A0A0F4G6U1</accession>
<protein>
    <submittedName>
        <fullName evidence="1">Uncharacterized protein</fullName>
    </submittedName>
</protein>
<gene>
    <name evidence="1" type="ORF">TI39_contig5827g00017</name>
</gene>
<sequence length="274" mass="30466">MATETTTLIVPEAAQSFSLKLAHYDKSYLPIDRFLTIDGLLKSHAAESEQKPLISYPRTGAADFEEHTAADIDRYTDAAVDFYIANGLQPADPNAAKAPVAALLATSSFEFVITIFALNRLGWTVLFLSTRLTAPAFLLKPPSYFLVVDLVYHILNGQTCSFKRDLLPALQRCAALPSFEIVSTAEWLNRLEHSEQDVEKNPSMKLIGFWRAKYGKAKRATAEGATVQEEEPAGLTFETARTAQDFPLLGTVDDAVSNRLIERYVDVWMKKWTA</sequence>
<name>A0A0F4G6U1_9PEZI</name>
<dbReference type="AlphaFoldDB" id="A0A0F4G6U1"/>
<dbReference type="OrthoDB" id="429813at2759"/>
<dbReference type="Proteomes" id="UP000033647">
    <property type="component" value="Unassembled WGS sequence"/>
</dbReference>
<keyword evidence="2" id="KW-1185">Reference proteome</keyword>
<evidence type="ECO:0000313" key="2">
    <source>
        <dbReference type="Proteomes" id="UP000033647"/>
    </source>
</evidence>
<dbReference type="EMBL" id="LAFY01005782">
    <property type="protein sequence ID" value="KJX92757.1"/>
    <property type="molecule type" value="Genomic_DNA"/>
</dbReference>
<reference evidence="1 2" key="1">
    <citation type="submission" date="2015-03" db="EMBL/GenBank/DDBJ databases">
        <title>RNA-seq based gene annotation and comparative genomics of four Zymoseptoria species reveal species-specific pathogenicity related genes and transposable element activity.</title>
        <authorList>
            <person name="Grandaubert J."/>
            <person name="Bhattacharyya A."/>
            <person name="Stukenbrock E.H."/>
        </authorList>
    </citation>
    <scope>NUCLEOTIDE SEQUENCE [LARGE SCALE GENOMIC DNA]</scope>
    <source>
        <strain evidence="1 2">Zb18110</strain>
    </source>
</reference>
<dbReference type="STRING" id="1047168.A0A0F4G6U1"/>